<dbReference type="RefSeq" id="WP_209137167.1">
    <property type="nucleotide sequence ID" value="NZ_JAGHKO010000001.1"/>
</dbReference>
<dbReference type="SUPFAM" id="SSF63380">
    <property type="entry name" value="Riboflavin synthase domain-like"/>
    <property type="match status" value="1"/>
</dbReference>
<dbReference type="CDD" id="cd00322">
    <property type="entry name" value="FNR_like"/>
    <property type="match status" value="1"/>
</dbReference>
<protein>
    <submittedName>
        <fullName evidence="2">FAD-dependent oxidoreductase</fullName>
    </submittedName>
</protein>
<evidence type="ECO:0000259" key="1">
    <source>
        <dbReference type="PROSITE" id="PS51384"/>
    </source>
</evidence>
<dbReference type="Pfam" id="PF00970">
    <property type="entry name" value="FAD_binding_6"/>
    <property type="match status" value="1"/>
</dbReference>
<dbReference type="InterPro" id="IPR008333">
    <property type="entry name" value="Cbr1-like_FAD-bd_dom"/>
</dbReference>
<dbReference type="InterPro" id="IPR017938">
    <property type="entry name" value="Riboflavin_synthase-like_b-brl"/>
</dbReference>
<dbReference type="InterPro" id="IPR001709">
    <property type="entry name" value="Flavoprot_Pyr_Nucl_cyt_Rdtase"/>
</dbReference>
<dbReference type="PRINTS" id="PR00410">
    <property type="entry name" value="PHEHYDRXLASE"/>
</dbReference>
<dbReference type="Gene3D" id="2.40.30.10">
    <property type="entry name" value="Translation factors"/>
    <property type="match status" value="1"/>
</dbReference>
<proteinExistence type="predicted"/>
<evidence type="ECO:0000313" key="3">
    <source>
        <dbReference type="Proteomes" id="UP000677244"/>
    </source>
</evidence>
<dbReference type="InterPro" id="IPR001433">
    <property type="entry name" value="OxRdtase_FAD/NAD-bd"/>
</dbReference>
<keyword evidence="3" id="KW-1185">Reference proteome</keyword>
<dbReference type="PRINTS" id="PR00371">
    <property type="entry name" value="FPNCR"/>
</dbReference>
<dbReference type="Gene3D" id="3.40.50.80">
    <property type="entry name" value="Nucleotide-binding domain of ferredoxin-NADP reductase (FNR) module"/>
    <property type="match status" value="1"/>
</dbReference>
<name>A0ABS3YPA1_9BACT</name>
<dbReference type="InterPro" id="IPR039261">
    <property type="entry name" value="FNR_nucleotide-bd"/>
</dbReference>
<sequence>MSLTWHTGKVIRIVNETSNTRRYWIEVPEMQAFDFEPGQFVTLDLPIHEKPNKRWRSYSIASWPDGSNVFELVIVLLEGGAGTTWLFNEVKEGDELTFRGPQGKFTLPEPIDRDLFFICTGTGIAPFRSMAHHILNHNITHQSIYLIFGCRKLTDNLYGNELQELSEKVTSFQYLPTYSREVPENYNHLIRTGYVHSIYEEIIRSNSPQANAAPSLVKPAYFYLCGWKNMIDEAKQRIQDLGYDRKTIHLELYG</sequence>
<gene>
    <name evidence="2" type="ORF">J7I42_02375</name>
</gene>
<comment type="caution">
    <text evidence="2">The sequence shown here is derived from an EMBL/GenBank/DDBJ whole genome shotgun (WGS) entry which is preliminary data.</text>
</comment>
<dbReference type="SUPFAM" id="SSF52343">
    <property type="entry name" value="Ferredoxin reductase-like, C-terminal NADP-linked domain"/>
    <property type="match status" value="1"/>
</dbReference>
<feature type="domain" description="FAD-binding FR-type" evidence="1">
    <location>
        <begin position="3"/>
        <end position="108"/>
    </location>
</feature>
<organism evidence="2 3">
    <name type="scientific">Niastella soli</name>
    <dbReference type="NCBI Taxonomy" id="2821487"/>
    <lineage>
        <taxon>Bacteria</taxon>
        <taxon>Pseudomonadati</taxon>
        <taxon>Bacteroidota</taxon>
        <taxon>Chitinophagia</taxon>
        <taxon>Chitinophagales</taxon>
        <taxon>Chitinophagaceae</taxon>
        <taxon>Niastella</taxon>
    </lineage>
</organism>
<dbReference type="Pfam" id="PF00175">
    <property type="entry name" value="NAD_binding_1"/>
    <property type="match status" value="1"/>
</dbReference>
<dbReference type="InterPro" id="IPR050415">
    <property type="entry name" value="MRET"/>
</dbReference>
<dbReference type="InterPro" id="IPR017927">
    <property type="entry name" value="FAD-bd_FR_type"/>
</dbReference>
<dbReference type="EMBL" id="JAGHKO010000001">
    <property type="protein sequence ID" value="MBO9199091.1"/>
    <property type="molecule type" value="Genomic_DNA"/>
</dbReference>
<dbReference type="PROSITE" id="PS51384">
    <property type="entry name" value="FAD_FR"/>
    <property type="match status" value="1"/>
</dbReference>
<dbReference type="Proteomes" id="UP000677244">
    <property type="component" value="Unassembled WGS sequence"/>
</dbReference>
<reference evidence="2 3" key="1">
    <citation type="submission" date="2021-03" db="EMBL/GenBank/DDBJ databases">
        <title>Assistant Professor.</title>
        <authorList>
            <person name="Huq M.A."/>
        </authorList>
    </citation>
    <scope>NUCLEOTIDE SEQUENCE [LARGE SCALE GENOMIC DNA]</scope>
    <source>
        <strain evidence="2 3">MAH-29</strain>
    </source>
</reference>
<evidence type="ECO:0000313" key="2">
    <source>
        <dbReference type="EMBL" id="MBO9199091.1"/>
    </source>
</evidence>
<dbReference type="PANTHER" id="PTHR47354:SF5">
    <property type="entry name" value="PROTEIN RFBI"/>
    <property type="match status" value="1"/>
</dbReference>
<accession>A0ABS3YPA1</accession>
<dbReference type="PANTHER" id="PTHR47354">
    <property type="entry name" value="NADH OXIDOREDUCTASE HCR"/>
    <property type="match status" value="1"/>
</dbReference>